<evidence type="ECO:0000313" key="2">
    <source>
        <dbReference type="Proteomes" id="UP000237246"/>
    </source>
</evidence>
<sequence length="8" mass="917">MDSHENGQ</sequence>
<comment type="caution">
    <text evidence="1">The sequence shown here is derived from an EMBL/GenBank/DDBJ whole genome shotgun (WGS) entry which is preliminary data.</text>
</comment>
<keyword evidence="2" id="KW-1185">Reference proteome</keyword>
<accession>A0A2P4T6H0</accession>
<reference evidence="1 2" key="1">
    <citation type="submission" date="2018-01" db="EMBL/GenBank/DDBJ databases">
        <title>Comparison of the Chinese Bamboo Partridge and Red Junglefowl genome sequences highlights the importance of demography in genome evolution.</title>
        <authorList>
            <person name="Tiley G.P."/>
            <person name="Kimball R.T."/>
            <person name="Braun E.L."/>
            <person name="Burleigh J.G."/>
        </authorList>
    </citation>
    <scope>NUCLEOTIDE SEQUENCE [LARGE SCALE GENOMIC DNA]</scope>
    <source>
        <strain evidence="1">RTK389</strain>
        <tissue evidence="1">Blood</tissue>
    </source>
</reference>
<gene>
    <name evidence="1" type="ORF">CIB84_004277</name>
</gene>
<protein>
    <submittedName>
        <fullName evidence="1">Uncharacterized protein</fullName>
    </submittedName>
</protein>
<proteinExistence type="predicted"/>
<name>A0A2P4T6H0_BAMTH</name>
<dbReference type="Proteomes" id="UP000237246">
    <property type="component" value="Unassembled WGS sequence"/>
</dbReference>
<organism evidence="1 2">
    <name type="scientific">Bambusicola thoracicus</name>
    <name type="common">Chinese bamboo-partridge</name>
    <name type="synonym">Perdix thoracica</name>
    <dbReference type="NCBI Taxonomy" id="9083"/>
    <lineage>
        <taxon>Eukaryota</taxon>
        <taxon>Metazoa</taxon>
        <taxon>Chordata</taxon>
        <taxon>Craniata</taxon>
        <taxon>Vertebrata</taxon>
        <taxon>Euteleostomi</taxon>
        <taxon>Archelosauria</taxon>
        <taxon>Archosauria</taxon>
        <taxon>Dinosauria</taxon>
        <taxon>Saurischia</taxon>
        <taxon>Theropoda</taxon>
        <taxon>Coelurosauria</taxon>
        <taxon>Aves</taxon>
        <taxon>Neognathae</taxon>
        <taxon>Galloanserae</taxon>
        <taxon>Galliformes</taxon>
        <taxon>Phasianidae</taxon>
        <taxon>Perdicinae</taxon>
        <taxon>Bambusicola</taxon>
    </lineage>
</organism>
<evidence type="ECO:0000313" key="1">
    <source>
        <dbReference type="EMBL" id="POI31974.1"/>
    </source>
</evidence>
<dbReference type="EMBL" id="PPHD01007075">
    <property type="protein sequence ID" value="POI31974.1"/>
    <property type="molecule type" value="Genomic_DNA"/>
</dbReference>